<feature type="binding site" evidence="2">
    <location>
        <position position="77"/>
    </location>
    <ligand>
        <name>substrate</name>
    </ligand>
</feature>
<feature type="binding site" evidence="2">
    <location>
        <begin position="73"/>
        <end position="75"/>
    </location>
    <ligand>
        <name>substrate</name>
    </ligand>
</feature>
<keyword evidence="2" id="KW-0460">Magnesium</keyword>
<sequence length="241" mass="27446">MFSKLFRKSPEKAPAENCGLRHIAFIMDGNGRWAEKRKMPRTYGHAAGAKVFKRVIEYCGSIGIEAVTVYAFSTENWKRPADEVSAIMKLFTDYLSEAERSFAKKDIQIHFLGSKSVFPEDVRKRMEALEKASGSKRQILNIAVNYGGRDEIVHAVNELIAEGKTQITEDDITSHLYTKASPSPDLIVRTGAEMRLSNFLLWESAYSELYFTDVLWPDFDERQVDLCVKEFASRKRRFGGV</sequence>
<keyword evidence="1 2" id="KW-0808">Transferase</keyword>
<evidence type="ECO:0000256" key="1">
    <source>
        <dbReference type="ARBA" id="ARBA00022679"/>
    </source>
</evidence>
<feature type="active site" description="Proton acceptor" evidence="2">
    <location>
        <position position="76"/>
    </location>
</feature>
<organism evidence="3 4">
    <name type="scientific">Candidatus Colimorpha enterica</name>
    <dbReference type="NCBI Taxonomy" id="3083063"/>
    <lineage>
        <taxon>Bacteria</taxon>
        <taxon>Pseudomonadati</taxon>
        <taxon>Bacteroidota</taxon>
        <taxon>Bacteroidia</taxon>
        <taxon>Bacteroidales</taxon>
        <taxon>Candidatus Colimorpha</taxon>
    </lineage>
</organism>
<dbReference type="GO" id="GO:0000287">
    <property type="term" value="F:magnesium ion binding"/>
    <property type="evidence" value="ECO:0007669"/>
    <property type="project" value="UniProtKB-UniRule"/>
</dbReference>
<evidence type="ECO:0000313" key="4">
    <source>
        <dbReference type="Proteomes" id="UP001139365"/>
    </source>
</evidence>
<dbReference type="Proteomes" id="UP001139365">
    <property type="component" value="Unassembled WGS sequence"/>
</dbReference>
<dbReference type="HAMAP" id="MF_01139">
    <property type="entry name" value="ISPT"/>
    <property type="match status" value="1"/>
</dbReference>
<dbReference type="AlphaFoldDB" id="A0AAE3FGC3"/>
<feature type="binding site" evidence="2">
    <location>
        <position position="41"/>
    </location>
    <ligand>
        <name>substrate</name>
    </ligand>
</feature>
<keyword evidence="2" id="KW-0479">Metal-binding</keyword>
<feature type="binding site" evidence="2">
    <location>
        <position position="189"/>
    </location>
    <ligand>
        <name>substrate</name>
    </ligand>
</feature>
<feature type="binding site" evidence="2">
    <location>
        <position position="28"/>
    </location>
    <ligand>
        <name>Mg(2+)</name>
        <dbReference type="ChEBI" id="CHEBI:18420"/>
    </ligand>
</feature>
<accession>A0AAE3FGC3</accession>
<proteinExistence type="inferred from homology"/>
<dbReference type="NCBIfam" id="TIGR00055">
    <property type="entry name" value="uppS"/>
    <property type="match status" value="1"/>
</dbReference>
<comment type="similarity">
    <text evidence="2">Belongs to the UPP synthase family.</text>
</comment>
<dbReference type="FunFam" id="3.40.1180.10:FF:000001">
    <property type="entry name" value="(2E,6E)-farnesyl-diphosphate-specific ditrans,polycis-undecaprenyl-diphosphate synthase"/>
    <property type="match status" value="1"/>
</dbReference>
<dbReference type="EC" id="2.5.1.-" evidence="2"/>
<gene>
    <name evidence="3" type="primary">uppS</name>
    <name evidence="3" type="ORF">MR241_03615</name>
</gene>
<evidence type="ECO:0000313" key="3">
    <source>
        <dbReference type="EMBL" id="MCI5755364.1"/>
    </source>
</evidence>
<feature type="binding site" evidence="2">
    <location>
        <begin position="29"/>
        <end position="32"/>
    </location>
    <ligand>
        <name>substrate</name>
    </ligand>
</feature>
<name>A0AAE3FGC3_9BACT</name>
<dbReference type="EMBL" id="JALEMU010000058">
    <property type="protein sequence ID" value="MCI5755364.1"/>
    <property type="molecule type" value="Genomic_DNA"/>
</dbReference>
<dbReference type="InterPro" id="IPR036424">
    <property type="entry name" value="UPP_synth-like_sf"/>
</dbReference>
<comment type="function">
    <text evidence="2">Catalyzes the condensation of isopentenyl diphosphate (IPP) with allylic pyrophosphates generating different type of terpenoids.</text>
</comment>
<dbReference type="GO" id="GO:0045547">
    <property type="term" value="F:ditrans,polycis-polyprenyl diphosphate synthase [(2E,6E)-farnesyl diphosphate specific] activity"/>
    <property type="evidence" value="ECO:0007669"/>
    <property type="project" value="TreeGrafter"/>
</dbReference>
<dbReference type="PANTHER" id="PTHR10291">
    <property type="entry name" value="DEHYDRODOLICHYL DIPHOSPHATE SYNTHASE FAMILY MEMBER"/>
    <property type="match status" value="1"/>
</dbReference>
<dbReference type="Gene3D" id="3.40.1180.10">
    <property type="entry name" value="Decaprenyl diphosphate synthase-like"/>
    <property type="match status" value="1"/>
</dbReference>
<reference evidence="3 4" key="1">
    <citation type="submission" date="2022-03" db="EMBL/GenBank/DDBJ databases">
        <title>Metagenome-assembled genomes from swine fecal metagenomes.</title>
        <authorList>
            <person name="Holman D.B."/>
            <person name="Kommadath A."/>
        </authorList>
    </citation>
    <scope>NUCLEOTIDE SEQUENCE [LARGE SCALE GENOMIC DNA]</scope>
    <source>
        <strain evidence="3">SUG147</strain>
    </source>
</reference>
<feature type="binding site" evidence="2">
    <location>
        <position position="45"/>
    </location>
    <ligand>
        <name>substrate</name>
    </ligand>
</feature>
<feature type="binding site" evidence="2">
    <location>
        <position position="33"/>
    </location>
    <ligand>
        <name>substrate</name>
    </ligand>
</feature>
<feature type="binding site" evidence="2">
    <location>
        <begin position="195"/>
        <end position="197"/>
    </location>
    <ligand>
        <name>substrate</name>
    </ligand>
</feature>
<feature type="binding site" evidence="2">
    <location>
        <position position="208"/>
    </location>
    <ligand>
        <name>Mg(2+)</name>
        <dbReference type="ChEBI" id="CHEBI:18420"/>
    </ligand>
</feature>
<dbReference type="Pfam" id="PF01255">
    <property type="entry name" value="Prenyltransf"/>
    <property type="match status" value="1"/>
</dbReference>
<dbReference type="CDD" id="cd00475">
    <property type="entry name" value="Cis_IPPS"/>
    <property type="match status" value="1"/>
</dbReference>
<dbReference type="SUPFAM" id="SSF64005">
    <property type="entry name" value="Undecaprenyl diphosphate synthase"/>
    <property type="match status" value="1"/>
</dbReference>
<comment type="caution">
    <text evidence="3">The sequence shown here is derived from an EMBL/GenBank/DDBJ whole genome shotgun (WGS) entry which is preliminary data.</text>
</comment>
<comment type="subunit">
    <text evidence="2">Homodimer.</text>
</comment>
<dbReference type="GO" id="GO:0016094">
    <property type="term" value="P:polyprenol biosynthetic process"/>
    <property type="evidence" value="ECO:0007669"/>
    <property type="project" value="TreeGrafter"/>
</dbReference>
<dbReference type="InterPro" id="IPR001441">
    <property type="entry name" value="UPP_synth-like"/>
</dbReference>
<dbReference type="PANTHER" id="PTHR10291:SF0">
    <property type="entry name" value="DEHYDRODOLICHYL DIPHOSPHATE SYNTHASE 2"/>
    <property type="match status" value="1"/>
</dbReference>
<protein>
    <recommendedName>
        <fullName evidence="2">Isoprenyl transferase</fullName>
        <ecNumber evidence="2">2.5.1.-</ecNumber>
    </recommendedName>
</protein>
<feature type="active site" evidence="2">
    <location>
        <position position="28"/>
    </location>
</feature>
<feature type="binding site" evidence="2">
    <location>
        <position position="79"/>
    </location>
    <ligand>
        <name>substrate</name>
    </ligand>
</feature>
<evidence type="ECO:0000256" key="2">
    <source>
        <dbReference type="HAMAP-Rule" id="MF_01139"/>
    </source>
</evidence>
<comment type="cofactor">
    <cofactor evidence="2">
        <name>Mg(2+)</name>
        <dbReference type="ChEBI" id="CHEBI:18420"/>
    </cofactor>
    <text evidence="2">Binds 2 magnesium ions per subunit.</text>
</comment>